<evidence type="ECO:0000259" key="3">
    <source>
        <dbReference type="Pfam" id="PF20737"/>
    </source>
</evidence>
<dbReference type="Pfam" id="PF07944">
    <property type="entry name" value="Beta-AFase-like_GH127_cat"/>
    <property type="match status" value="1"/>
</dbReference>
<dbReference type="GO" id="GO:0016787">
    <property type="term" value="F:hydrolase activity"/>
    <property type="evidence" value="ECO:0007669"/>
    <property type="project" value="UniProtKB-KW"/>
</dbReference>
<comment type="caution">
    <text evidence="4">The sequence shown here is derived from an EMBL/GenBank/DDBJ whole genome shotgun (WGS) entry which is preliminary data.</text>
</comment>
<dbReference type="InterPro" id="IPR049046">
    <property type="entry name" value="Beta-AFase-like_GH127_middle"/>
</dbReference>
<evidence type="ECO:0000313" key="5">
    <source>
        <dbReference type="Proteomes" id="UP001204015"/>
    </source>
</evidence>
<dbReference type="PANTHER" id="PTHR43465">
    <property type="entry name" value="DUF1680 DOMAIN PROTEIN (AFU_ORTHOLOGUE AFUA_1G08910)"/>
    <property type="match status" value="1"/>
</dbReference>
<dbReference type="InterPro" id="IPR049174">
    <property type="entry name" value="Beta-AFase-like"/>
</dbReference>
<dbReference type="EMBL" id="JAMXLY010000048">
    <property type="protein sequence ID" value="MCO6026312.1"/>
    <property type="molecule type" value="Genomic_DNA"/>
</dbReference>
<evidence type="ECO:0000313" key="4">
    <source>
        <dbReference type="EMBL" id="MCO6026312.1"/>
    </source>
</evidence>
<dbReference type="SUPFAM" id="SSF48208">
    <property type="entry name" value="Six-hairpin glycosidases"/>
    <property type="match status" value="1"/>
</dbReference>
<dbReference type="InterPro" id="IPR012878">
    <property type="entry name" value="Beta-AFase-like_GH127_cat"/>
</dbReference>
<reference evidence="4 5" key="1">
    <citation type="submission" date="2022-06" db="EMBL/GenBank/DDBJ databases">
        <title>A taxonomic note on the genus Prevotella: Description of four novel genera and emended description of the genera Hallella and Xylanibacter.</title>
        <authorList>
            <person name="Hitch T.C.A."/>
        </authorList>
    </citation>
    <scope>NUCLEOTIDE SEQUENCE [LARGE SCALE GENOMIC DNA]</scope>
    <source>
        <strain evidence="4 5">DSM 100619</strain>
    </source>
</reference>
<dbReference type="InterPro" id="IPR008928">
    <property type="entry name" value="6-hairpin_glycosidase_sf"/>
</dbReference>
<dbReference type="Pfam" id="PF20737">
    <property type="entry name" value="Glyco_hydro127C"/>
    <property type="match status" value="1"/>
</dbReference>
<gene>
    <name evidence="4" type="ORF">NG821_10755</name>
</gene>
<dbReference type="Gene3D" id="2.60.120.260">
    <property type="entry name" value="Galactose-binding domain-like"/>
    <property type="match status" value="1"/>
</dbReference>
<evidence type="ECO:0000259" key="2">
    <source>
        <dbReference type="Pfam" id="PF20736"/>
    </source>
</evidence>
<dbReference type="PANTHER" id="PTHR43465:SF2">
    <property type="entry name" value="DUF1680 DOMAIN PROTEIN (AFU_ORTHOLOGUE AFUA_1G08910)"/>
    <property type="match status" value="1"/>
</dbReference>
<protein>
    <submittedName>
        <fullName evidence="4">Glycoside hydrolase family 127 protein</fullName>
    </submittedName>
</protein>
<dbReference type="Proteomes" id="UP001204015">
    <property type="component" value="Unassembled WGS sequence"/>
</dbReference>
<name>A0ABT1C0S2_9BACT</name>
<evidence type="ECO:0000259" key="1">
    <source>
        <dbReference type="Pfam" id="PF07944"/>
    </source>
</evidence>
<accession>A0ABT1C0S2</accession>
<sequence>MNKKVPLLLIGGVLFALQISAKSKLPVDLQRPEPIKEVSFTDVHLSDVFWSPRIEINRTVTIPYAFHECEVNGRFDNFAIAAGLKKGEQRGDFPFDDTDPYKVIEGASYSLAVHYDAKLDHYLDSVISIIAAAQEPDGYLTTCVTNKCYRLSGWWGTHKWEKLNSHELYNSGHLIESAIAHYKATGKKTFLNVAIKNANLVCKTFGPHPGQLHRPSGHPIVEMALCKLYKVTNDKKYLQTAKYFIEETGRGTDGHQLSEYSQDHEPILKQDEIVGHAVRAGYLYSGVADVSTLTGDTAYFHALKRIWNNMAGKKLYITGGMGSRAEGEGFGPNYELNNMTAYAETCASIANVFWNYRMFLATGDAKYVDVYERALYNGVISGVSLSGNRFFYDNPLESMGQHDRSPWFGCACCPGNITRFMASVPQYQYATQGKNIYVNLYIQGKAKVNHNIEIEQKTNYPWDGKIDVTVNPEKSGKFSILFRIPGWAQNSPVPTNLYTFADAPQPYVVKVNGHQLLNLSSEMQKGYVVVNRKWKHGDRVEITLPMSVRRVKANNNVEDDRGKLALERGPVMYCLEGIDQKDSTVFNKVITETAPIKAQYVANKLNGIVELSGQAEELEKDGTVKDVPFRAIPYSTWDNRGPGQMEVWIPSTPAYAHIAPEPTIASKSKTFSYQSPIQKDAPESSAVEGETWGVNDQWEPRCSSDISKPYQYWWLKEGTPESISYQFDQPYTVSNVQVYWLDFDFYDGDFRIPEYWRLYYKDESGKWKEVQNHSAYGVAKDCYNSVDFKPVKTTGLKIVAKLQKGKSGGIIEWKVN</sequence>
<organism evidence="4 5">
    <name type="scientific">Segatella cerevisiae</name>
    <dbReference type="NCBI Taxonomy" id="2053716"/>
    <lineage>
        <taxon>Bacteria</taxon>
        <taxon>Pseudomonadati</taxon>
        <taxon>Bacteroidota</taxon>
        <taxon>Bacteroidia</taxon>
        <taxon>Bacteroidales</taxon>
        <taxon>Prevotellaceae</taxon>
        <taxon>Segatella</taxon>
    </lineage>
</organism>
<proteinExistence type="predicted"/>
<dbReference type="InterPro" id="IPR049049">
    <property type="entry name" value="Beta-AFase-like_GH127_C"/>
</dbReference>
<dbReference type="Gene3D" id="1.50.10.20">
    <property type="match status" value="1"/>
</dbReference>
<feature type="domain" description="Non-reducing end beta-L-arabinofuranosidase-like GH127 C-terminal" evidence="3">
    <location>
        <begin position="548"/>
        <end position="650"/>
    </location>
</feature>
<keyword evidence="5" id="KW-1185">Reference proteome</keyword>
<dbReference type="Pfam" id="PF20736">
    <property type="entry name" value="Glyco_hydro127M"/>
    <property type="match status" value="1"/>
</dbReference>
<feature type="domain" description="Non-reducing end beta-L-arabinofuranosidase-like GH127 catalytic" evidence="1">
    <location>
        <begin position="42"/>
        <end position="425"/>
    </location>
</feature>
<keyword evidence="4" id="KW-0378">Hydrolase</keyword>
<feature type="domain" description="Non-reducing end beta-L-arabinofuranosidase-like GH127 middle" evidence="2">
    <location>
        <begin position="436"/>
        <end position="546"/>
    </location>
</feature>
<dbReference type="RefSeq" id="WP_252761666.1">
    <property type="nucleotide sequence ID" value="NZ_JAMXLY010000048.1"/>
</dbReference>